<dbReference type="PANTHER" id="PTHR48154:SF1">
    <property type="entry name" value="PROTEIN, PUTATIVE-RELATED"/>
    <property type="match status" value="1"/>
</dbReference>
<comment type="caution">
    <text evidence="2">The sequence shown here is derived from an EMBL/GenBank/DDBJ whole genome shotgun (WGS) entry which is preliminary data.</text>
</comment>
<dbReference type="InterPro" id="IPR056647">
    <property type="entry name" value="DUF7745"/>
</dbReference>
<dbReference type="Pfam" id="PF24924">
    <property type="entry name" value="DUF7745"/>
    <property type="match status" value="1"/>
</dbReference>
<gene>
    <name evidence="2" type="ORF">CR513_25588</name>
</gene>
<keyword evidence="3" id="KW-1185">Reference proteome</keyword>
<proteinExistence type="predicted"/>
<accession>A0A371GP10</accession>
<reference evidence="2" key="1">
    <citation type="submission" date="2018-05" db="EMBL/GenBank/DDBJ databases">
        <title>Draft genome of Mucuna pruriens seed.</title>
        <authorList>
            <person name="Nnadi N.E."/>
            <person name="Vos R."/>
            <person name="Hasami M.H."/>
            <person name="Devisetty U.K."/>
            <person name="Aguiy J.C."/>
        </authorList>
    </citation>
    <scope>NUCLEOTIDE SEQUENCE [LARGE SCALE GENOMIC DNA]</scope>
    <source>
        <strain evidence="2">JCA_2017</strain>
    </source>
</reference>
<dbReference type="PANTHER" id="PTHR48154">
    <property type="entry name" value="PROTEIN, PUTATIVE-RELATED"/>
    <property type="match status" value="1"/>
</dbReference>
<feature type="domain" description="DUF7745" evidence="1">
    <location>
        <begin position="5"/>
        <end position="98"/>
    </location>
</feature>
<sequence length="144" mass="16683">MSCHRSPPYLFRGHYPSWASVAKLIKVPESAMTKLRKNRNGVEVISKVVFEERLQQLQERGDCLTFTKVYGLLVYGIILFPHIEHYMDLATIDAFLGKKNGKGLRCCTLLLFLWLTAHLFHSSKKMKRLIDDHYWSCVKPLTKA</sequence>
<feature type="non-terminal residue" evidence="2">
    <location>
        <position position="1"/>
    </location>
</feature>
<dbReference type="OrthoDB" id="976209at2759"/>
<evidence type="ECO:0000313" key="2">
    <source>
        <dbReference type="EMBL" id="RDX92299.1"/>
    </source>
</evidence>
<organism evidence="2 3">
    <name type="scientific">Mucuna pruriens</name>
    <name type="common">Velvet bean</name>
    <name type="synonym">Dolichos pruriens</name>
    <dbReference type="NCBI Taxonomy" id="157652"/>
    <lineage>
        <taxon>Eukaryota</taxon>
        <taxon>Viridiplantae</taxon>
        <taxon>Streptophyta</taxon>
        <taxon>Embryophyta</taxon>
        <taxon>Tracheophyta</taxon>
        <taxon>Spermatophyta</taxon>
        <taxon>Magnoliopsida</taxon>
        <taxon>eudicotyledons</taxon>
        <taxon>Gunneridae</taxon>
        <taxon>Pentapetalae</taxon>
        <taxon>rosids</taxon>
        <taxon>fabids</taxon>
        <taxon>Fabales</taxon>
        <taxon>Fabaceae</taxon>
        <taxon>Papilionoideae</taxon>
        <taxon>50 kb inversion clade</taxon>
        <taxon>NPAAA clade</taxon>
        <taxon>indigoferoid/millettioid clade</taxon>
        <taxon>Phaseoleae</taxon>
        <taxon>Mucuna</taxon>
    </lineage>
</organism>
<dbReference type="Proteomes" id="UP000257109">
    <property type="component" value="Unassembled WGS sequence"/>
</dbReference>
<evidence type="ECO:0000313" key="3">
    <source>
        <dbReference type="Proteomes" id="UP000257109"/>
    </source>
</evidence>
<evidence type="ECO:0000259" key="1">
    <source>
        <dbReference type="Pfam" id="PF24924"/>
    </source>
</evidence>
<protein>
    <recommendedName>
        <fullName evidence="1">DUF7745 domain-containing protein</fullName>
    </recommendedName>
</protein>
<name>A0A371GP10_MUCPR</name>
<dbReference type="AlphaFoldDB" id="A0A371GP10"/>
<dbReference type="EMBL" id="QJKJ01004900">
    <property type="protein sequence ID" value="RDX92299.1"/>
    <property type="molecule type" value="Genomic_DNA"/>
</dbReference>